<keyword evidence="1" id="KW-1133">Transmembrane helix</keyword>
<proteinExistence type="predicted"/>
<evidence type="ECO:0000256" key="1">
    <source>
        <dbReference type="SAM" id="Phobius"/>
    </source>
</evidence>
<name>A0ABP1RIA0_9HEXA</name>
<feature type="transmembrane region" description="Helical" evidence="1">
    <location>
        <begin position="748"/>
        <end position="771"/>
    </location>
</feature>
<gene>
    <name evidence="2" type="ORF">ODALV1_LOCUS22531</name>
</gene>
<keyword evidence="3" id="KW-1185">Reference proteome</keyword>
<protein>
    <submittedName>
        <fullName evidence="2">Uncharacterized protein</fullName>
    </submittedName>
</protein>
<dbReference type="Gene3D" id="1.10.287.70">
    <property type="match status" value="1"/>
</dbReference>
<feature type="transmembrane region" description="Helical" evidence="1">
    <location>
        <begin position="489"/>
        <end position="509"/>
    </location>
</feature>
<accession>A0ABP1RIA0</accession>
<keyword evidence="1" id="KW-0812">Transmembrane</keyword>
<keyword evidence="1" id="KW-0472">Membrane</keyword>
<feature type="transmembrane region" description="Helical" evidence="1">
    <location>
        <begin position="425"/>
        <end position="444"/>
    </location>
</feature>
<evidence type="ECO:0000313" key="2">
    <source>
        <dbReference type="EMBL" id="CAL8128765.1"/>
    </source>
</evidence>
<sequence>MSVDYVKRRSSYFTKLKSILSEIKKVPTPVFRVTQLDEFLERSKNIMAVLDDCHNQLVQICANEADITIQDQAFAPIEAAYFELRTLVMDMKLALPTTTTAGGGGGCFIMQYVGFFTNPSWAISVLDENLATRPKLTPAILDNIGKLAPLGYKYAKTRSEARECVVNIRCVLNYTSMSLSKYPRKFSKTPCTVQNFIVIKGEEILGHTFSLLLFEKPDFRNVLTDHVFEGRAWSHIHSDISGRYRHLYYGIPMFFLIENATHAHTLYNENTMYPYELFDILKGRVASSKTDLRRIWMENYANQTGYTFFVHTWVMLAEPEKGLRECGAPNYRHVLHPKICLHLIFRKVFNYKFEKSSEYDDDDMDSILLEWYSVVVHPGKLEWTKYFSYDQIFAGDFMMRYSYVLYRQRKGIGKGLDVFMLPFDFLSWTGFALLFLVSNIVLAIPDVAHDTRISSVRSSYSTEIFSSIRLLLQQPSIKIISSSYSWHKLVSSLTLLIWLLAIFIMLQFYTGSLFSFMTSEVPPVKDLDFFHLLNSSTLICVSGTKSNYRLESPLSIWKNDAIYKSELSERGQSPYFDVVDRFPYCEEKALYSLPERIASREEILTPEGTIPVPGEIVIISPPEEVILIEESMKFLSYFKYKSWYYSLPYVSYRTWMVEKRYSVLWRPIWRKLIESGIYGLWERNYEGEKRIKYLTEASTNWNSGKVIRHTMKSPYTTRNFFMWTHLADKNTVEGITFEQIDSSVLVSVFQLFGLCLYVSFIGLVCEIVIYYKRFMYEFIVLGPQSKYIITRIE</sequence>
<evidence type="ECO:0000313" key="3">
    <source>
        <dbReference type="Proteomes" id="UP001642540"/>
    </source>
</evidence>
<reference evidence="2 3" key="1">
    <citation type="submission" date="2024-08" db="EMBL/GenBank/DDBJ databases">
        <authorList>
            <person name="Cucini C."/>
            <person name="Frati F."/>
        </authorList>
    </citation>
    <scope>NUCLEOTIDE SEQUENCE [LARGE SCALE GENOMIC DNA]</scope>
</reference>
<dbReference type="EMBL" id="CAXLJM020000075">
    <property type="protein sequence ID" value="CAL8128765.1"/>
    <property type="molecule type" value="Genomic_DNA"/>
</dbReference>
<organism evidence="2 3">
    <name type="scientific">Orchesella dallaii</name>
    <dbReference type="NCBI Taxonomy" id="48710"/>
    <lineage>
        <taxon>Eukaryota</taxon>
        <taxon>Metazoa</taxon>
        <taxon>Ecdysozoa</taxon>
        <taxon>Arthropoda</taxon>
        <taxon>Hexapoda</taxon>
        <taxon>Collembola</taxon>
        <taxon>Entomobryomorpha</taxon>
        <taxon>Entomobryoidea</taxon>
        <taxon>Orchesellidae</taxon>
        <taxon>Orchesellinae</taxon>
        <taxon>Orchesella</taxon>
    </lineage>
</organism>
<dbReference type="Proteomes" id="UP001642540">
    <property type="component" value="Unassembled WGS sequence"/>
</dbReference>
<comment type="caution">
    <text evidence="2">The sequence shown here is derived from an EMBL/GenBank/DDBJ whole genome shotgun (WGS) entry which is preliminary data.</text>
</comment>